<feature type="region of interest" description="Disordered" evidence="1">
    <location>
        <begin position="141"/>
        <end position="164"/>
    </location>
</feature>
<dbReference type="Proteomes" id="UP001341281">
    <property type="component" value="Chromosome 01"/>
</dbReference>
<keyword evidence="3" id="KW-1185">Reference proteome</keyword>
<organism evidence="2 3">
    <name type="scientific">Paspalum notatum var. saurae</name>
    <dbReference type="NCBI Taxonomy" id="547442"/>
    <lineage>
        <taxon>Eukaryota</taxon>
        <taxon>Viridiplantae</taxon>
        <taxon>Streptophyta</taxon>
        <taxon>Embryophyta</taxon>
        <taxon>Tracheophyta</taxon>
        <taxon>Spermatophyta</taxon>
        <taxon>Magnoliopsida</taxon>
        <taxon>Liliopsida</taxon>
        <taxon>Poales</taxon>
        <taxon>Poaceae</taxon>
        <taxon>PACMAD clade</taxon>
        <taxon>Panicoideae</taxon>
        <taxon>Andropogonodae</taxon>
        <taxon>Paspaleae</taxon>
        <taxon>Paspalinae</taxon>
        <taxon>Paspalum</taxon>
    </lineage>
</organism>
<dbReference type="PANTHER" id="PTHR35166">
    <property type="entry name" value="OS05G0193700 PROTEIN-RELATED"/>
    <property type="match status" value="1"/>
</dbReference>
<evidence type="ECO:0000313" key="2">
    <source>
        <dbReference type="EMBL" id="WVZ50611.1"/>
    </source>
</evidence>
<evidence type="ECO:0000313" key="3">
    <source>
        <dbReference type="Proteomes" id="UP001341281"/>
    </source>
</evidence>
<reference evidence="2 3" key="1">
    <citation type="submission" date="2024-02" db="EMBL/GenBank/DDBJ databases">
        <title>High-quality chromosome-scale genome assembly of Pensacola bahiagrass (Paspalum notatum Flugge var. saurae).</title>
        <authorList>
            <person name="Vega J.M."/>
            <person name="Podio M."/>
            <person name="Orjuela J."/>
            <person name="Siena L.A."/>
            <person name="Pessino S.C."/>
            <person name="Combes M.C."/>
            <person name="Mariac C."/>
            <person name="Albertini E."/>
            <person name="Pupilli F."/>
            <person name="Ortiz J.P.A."/>
            <person name="Leblanc O."/>
        </authorList>
    </citation>
    <scope>NUCLEOTIDE SEQUENCE [LARGE SCALE GENOMIC DNA]</scope>
    <source>
        <strain evidence="2">R1</strain>
        <tissue evidence="2">Leaf</tissue>
    </source>
</reference>
<sequence length="164" mass="18450">MEPVADGQKAEEEVAATAVAPEASSAAGEKPPGPKHVMPKRDIRRILSFEPTAAAPRVYEALKLSNPELVPSPEEEMDEAKSRLYRGAREFYEDIPKLQERVRQELQTNGYVEVDDEWVKGQAAAQARIDETQKRIDELLLQYPQTEDEDDDDDSDGDYSDEDD</sequence>
<proteinExistence type="predicted"/>
<evidence type="ECO:0000256" key="1">
    <source>
        <dbReference type="SAM" id="MobiDB-lite"/>
    </source>
</evidence>
<name>A0AAQ3SFI0_PASNO</name>
<feature type="compositionally biased region" description="Acidic residues" evidence="1">
    <location>
        <begin position="146"/>
        <end position="164"/>
    </location>
</feature>
<feature type="region of interest" description="Disordered" evidence="1">
    <location>
        <begin position="1"/>
        <end position="40"/>
    </location>
</feature>
<accession>A0AAQ3SFI0</accession>
<dbReference type="PANTHER" id="PTHR35166:SF20">
    <property type="entry name" value="EXPRESSED PROTEIN"/>
    <property type="match status" value="1"/>
</dbReference>
<protein>
    <submittedName>
        <fullName evidence="2">Uncharacterized protein</fullName>
    </submittedName>
</protein>
<feature type="compositionally biased region" description="Low complexity" evidence="1">
    <location>
        <begin position="15"/>
        <end position="29"/>
    </location>
</feature>
<gene>
    <name evidence="2" type="ORF">U9M48_001850</name>
</gene>
<dbReference type="EMBL" id="CP144745">
    <property type="protein sequence ID" value="WVZ50611.1"/>
    <property type="molecule type" value="Genomic_DNA"/>
</dbReference>
<dbReference type="AlphaFoldDB" id="A0AAQ3SFI0"/>